<evidence type="ECO:0000313" key="2">
    <source>
        <dbReference type="Proteomes" id="UP000075526"/>
    </source>
</evidence>
<organism evidence="1 2">
    <name type="scientific">Acetobacter malorum</name>
    <dbReference type="NCBI Taxonomy" id="178901"/>
    <lineage>
        <taxon>Bacteria</taxon>
        <taxon>Pseudomonadati</taxon>
        <taxon>Pseudomonadota</taxon>
        <taxon>Alphaproteobacteria</taxon>
        <taxon>Acetobacterales</taxon>
        <taxon>Acetobacteraceae</taxon>
        <taxon>Acetobacter</taxon>
    </lineage>
</organism>
<sequence>MVWAVKTVKALYGVLCRSAGQASKRIGMEIQRAIRRVFLWKVGITGCVQYHHDQSFTPTFETGNPERNCLSGTGEWDSGTFCRATQAETLAESR</sequence>
<name>A0A149RNZ3_9PROT</name>
<proteinExistence type="predicted"/>
<gene>
    <name evidence="1" type="ORF">AD933_07790</name>
</gene>
<accession>A0A149RNZ3</accession>
<dbReference type="AlphaFoldDB" id="A0A149RNZ3"/>
<comment type="caution">
    <text evidence="1">The sequence shown here is derived from an EMBL/GenBank/DDBJ whole genome shotgun (WGS) entry which is preliminary data.</text>
</comment>
<dbReference type="EMBL" id="LHZF01000162">
    <property type="protein sequence ID" value="KXV15955.1"/>
    <property type="molecule type" value="Genomic_DNA"/>
</dbReference>
<evidence type="ECO:0000313" key="1">
    <source>
        <dbReference type="EMBL" id="KXV15955.1"/>
    </source>
</evidence>
<dbReference type="Proteomes" id="UP000075526">
    <property type="component" value="Unassembled WGS sequence"/>
</dbReference>
<dbReference type="PATRIC" id="fig|178901.13.peg.3098"/>
<protein>
    <submittedName>
        <fullName evidence="1">Uncharacterized protein</fullName>
    </submittedName>
</protein>
<reference evidence="1 2" key="1">
    <citation type="submission" date="2015-06" db="EMBL/GenBank/DDBJ databases">
        <title>Improved classification and identification of acetic acid bacteria using matrix-assisted laser desorption/ionization time-of-flight mass spectrometry; Gluconobacter nephelii and Gluconobacter uchimurae are later heterotypic synonyms of Gluconobacter japonicus and Gluconobacter oxydans, respectively.</title>
        <authorList>
            <person name="Li L."/>
            <person name="Cleenwerck I."/>
            <person name="De Vuyst L."/>
            <person name="Vandamme P."/>
        </authorList>
    </citation>
    <scope>NUCLEOTIDE SEQUENCE [LARGE SCALE GENOMIC DNA]</scope>
    <source>
        <strain evidence="1 2">LMG 1552</strain>
    </source>
</reference>